<dbReference type="InterPro" id="IPR001387">
    <property type="entry name" value="Cro/C1-type_HTH"/>
</dbReference>
<dbReference type="InterPro" id="IPR013105">
    <property type="entry name" value="TPR_2"/>
</dbReference>
<dbReference type="Proteomes" id="UP001238450">
    <property type="component" value="Unassembled WGS sequence"/>
</dbReference>
<dbReference type="InterPro" id="IPR011990">
    <property type="entry name" value="TPR-like_helical_dom_sf"/>
</dbReference>
<dbReference type="SMART" id="SM00530">
    <property type="entry name" value="HTH_XRE"/>
    <property type="match status" value="1"/>
</dbReference>
<feature type="repeat" description="TPR" evidence="3">
    <location>
        <begin position="266"/>
        <end position="299"/>
    </location>
</feature>
<dbReference type="Pfam" id="PF13181">
    <property type="entry name" value="TPR_8"/>
    <property type="match status" value="1"/>
</dbReference>
<feature type="repeat" description="TPR" evidence="3">
    <location>
        <begin position="105"/>
        <end position="138"/>
    </location>
</feature>
<keyword evidence="1" id="KW-0677">Repeat</keyword>
<dbReference type="GO" id="GO:0003677">
    <property type="term" value="F:DNA binding"/>
    <property type="evidence" value="ECO:0007669"/>
    <property type="project" value="InterPro"/>
</dbReference>
<keyword evidence="2 3" id="KW-0802">TPR repeat</keyword>
<proteinExistence type="predicted"/>
<feature type="domain" description="HTH cro/C1-type" evidence="4">
    <location>
        <begin position="2"/>
        <end position="55"/>
    </location>
</feature>
<evidence type="ECO:0000259" key="4">
    <source>
        <dbReference type="PROSITE" id="PS50943"/>
    </source>
</evidence>
<protein>
    <submittedName>
        <fullName evidence="5">Tetratricopeptide (TPR) repeat protein</fullName>
    </submittedName>
</protein>
<dbReference type="AlphaFoldDB" id="A0AAJ1TKX8"/>
<gene>
    <name evidence="5" type="ORF">J2Z48_002213</name>
</gene>
<dbReference type="Gene3D" id="1.10.260.40">
    <property type="entry name" value="lambda repressor-like DNA-binding domains"/>
    <property type="match status" value="1"/>
</dbReference>
<dbReference type="Pfam" id="PF07719">
    <property type="entry name" value="TPR_2"/>
    <property type="match status" value="1"/>
</dbReference>
<sequence>MIRKLRHEQGLRLVDLGDGEASSSTISKVERGVGKFRIDRVIYLLEKLGVPIADISYVLDQERKNTSRIELQLRSVETFLRFEQHKTALYHLEKEAINDAHYLAPKYHYLKGKCLIGLGNFDQAERAFQYAIELLDDEPQEDNIEAACYAELSFCKDFQNDIQEALYLADKGISTFVPDGDRQHIIYALYLNKSLYCYKLNKSEGILALNYLESSLNQIKDPNVQLVYHWLKASHTRKSGKLTEALQYAEEGLALAGMAKSYNMILEFWLCIGDCFFSMGNFEEAENHYVLALELMRNELAVQKLSRLST</sequence>
<comment type="caution">
    <text evidence="5">The sequence shown here is derived from an EMBL/GenBank/DDBJ whole genome shotgun (WGS) entry which is preliminary data.</text>
</comment>
<dbReference type="CDD" id="cd00093">
    <property type="entry name" value="HTH_XRE"/>
    <property type="match status" value="1"/>
</dbReference>
<accession>A0AAJ1TKX8</accession>
<evidence type="ECO:0000256" key="2">
    <source>
        <dbReference type="ARBA" id="ARBA00022803"/>
    </source>
</evidence>
<evidence type="ECO:0000256" key="1">
    <source>
        <dbReference type="ARBA" id="ARBA00022737"/>
    </source>
</evidence>
<dbReference type="RefSeq" id="WP_307253423.1">
    <property type="nucleotide sequence ID" value="NZ_JAUSUV010000009.1"/>
</dbReference>
<dbReference type="InterPro" id="IPR010982">
    <property type="entry name" value="Lambda_DNA-bd_dom_sf"/>
</dbReference>
<dbReference type="SUPFAM" id="SSF48452">
    <property type="entry name" value="TPR-like"/>
    <property type="match status" value="1"/>
</dbReference>
<dbReference type="SUPFAM" id="SSF47413">
    <property type="entry name" value="lambda repressor-like DNA-binding domains"/>
    <property type="match status" value="1"/>
</dbReference>
<dbReference type="PROSITE" id="PS50943">
    <property type="entry name" value="HTH_CROC1"/>
    <property type="match status" value="1"/>
</dbReference>
<dbReference type="InterPro" id="IPR019734">
    <property type="entry name" value="TPR_rpt"/>
</dbReference>
<keyword evidence="6" id="KW-1185">Reference proteome</keyword>
<organism evidence="5 6">
    <name type="scientific">Croceifilum oryzae</name>
    <dbReference type="NCBI Taxonomy" id="1553429"/>
    <lineage>
        <taxon>Bacteria</taxon>
        <taxon>Bacillati</taxon>
        <taxon>Bacillota</taxon>
        <taxon>Bacilli</taxon>
        <taxon>Bacillales</taxon>
        <taxon>Thermoactinomycetaceae</taxon>
        <taxon>Croceifilum</taxon>
    </lineage>
</organism>
<dbReference type="PROSITE" id="PS50005">
    <property type="entry name" value="TPR"/>
    <property type="match status" value="2"/>
</dbReference>
<reference evidence="5 6" key="1">
    <citation type="submission" date="2023-07" db="EMBL/GenBank/DDBJ databases">
        <title>Genomic Encyclopedia of Type Strains, Phase IV (KMG-IV): sequencing the most valuable type-strain genomes for metagenomic binning, comparative biology and taxonomic classification.</title>
        <authorList>
            <person name="Goeker M."/>
        </authorList>
    </citation>
    <scope>NUCLEOTIDE SEQUENCE [LARGE SCALE GENOMIC DNA]</scope>
    <source>
        <strain evidence="5 6">DSM 46876</strain>
    </source>
</reference>
<dbReference type="EMBL" id="JAUSUV010000009">
    <property type="protein sequence ID" value="MDQ0418024.1"/>
    <property type="molecule type" value="Genomic_DNA"/>
</dbReference>
<evidence type="ECO:0000313" key="6">
    <source>
        <dbReference type="Proteomes" id="UP001238450"/>
    </source>
</evidence>
<evidence type="ECO:0000313" key="5">
    <source>
        <dbReference type="EMBL" id="MDQ0418024.1"/>
    </source>
</evidence>
<dbReference type="Gene3D" id="1.25.40.10">
    <property type="entry name" value="Tetratricopeptide repeat domain"/>
    <property type="match status" value="1"/>
</dbReference>
<dbReference type="SMART" id="SM00028">
    <property type="entry name" value="TPR"/>
    <property type="match status" value="2"/>
</dbReference>
<evidence type="ECO:0000256" key="3">
    <source>
        <dbReference type="PROSITE-ProRule" id="PRU00339"/>
    </source>
</evidence>
<name>A0AAJ1TKX8_9BACL</name>